<feature type="chain" id="PRO_5040475672" description="Secreted protein" evidence="1">
    <location>
        <begin position="21"/>
        <end position="153"/>
    </location>
</feature>
<name>A0A9Q9DAX8_ENSAD</name>
<evidence type="ECO:0000256" key="1">
    <source>
        <dbReference type="SAM" id="SignalP"/>
    </source>
</evidence>
<dbReference type="AlphaFoldDB" id="A0A9Q9DAX8"/>
<keyword evidence="1" id="KW-0732">Signal</keyword>
<proteinExistence type="predicted"/>
<reference evidence="2" key="1">
    <citation type="submission" date="2022-06" db="EMBL/GenBank/DDBJ databases">
        <title>Physiological and biochemical characterization and genomic elucidation of a strain of the genus Ensifer adhaerens M8 that combines arsenic oxidation and chromium reduction.</title>
        <authorList>
            <person name="Li X."/>
            <person name="Yu c."/>
        </authorList>
    </citation>
    <scope>NUCLEOTIDE SEQUENCE</scope>
    <source>
        <strain evidence="2">M8</strain>
    </source>
</reference>
<feature type="signal peptide" evidence="1">
    <location>
        <begin position="1"/>
        <end position="20"/>
    </location>
</feature>
<evidence type="ECO:0000313" key="3">
    <source>
        <dbReference type="Proteomes" id="UP001055460"/>
    </source>
</evidence>
<dbReference type="Proteomes" id="UP001055460">
    <property type="component" value="Chromosome"/>
</dbReference>
<protein>
    <recommendedName>
        <fullName evidence="4">Secreted protein</fullName>
    </recommendedName>
</protein>
<dbReference type="EMBL" id="CP098807">
    <property type="protein sequence ID" value="USJ24729.1"/>
    <property type="molecule type" value="Genomic_DNA"/>
</dbReference>
<dbReference type="RefSeq" id="WP_252160529.1">
    <property type="nucleotide sequence ID" value="NZ_CP098807.1"/>
</dbReference>
<evidence type="ECO:0000313" key="2">
    <source>
        <dbReference type="EMBL" id="USJ24729.1"/>
    </source>
</evidence>
<organism evidence="2 3">
    <name type="scientific">Ensifer adhaerens</name>
    <name type="common">Sinorhizobium morelense</name>
    <dbReference type="NCBI Taxonomy" id="106592"/>
    <lineage>
        <taxon>Bacteria</taxon>
        <taxon>Pseudomonadati</taxon>
        <taxon>Pseudomonadota</taxon>
        <taxon>Alphaproteobacteria</taxon>
        <taxon>Hyphomicrobiales</taxon>
        <taxon>Rhizobiaceae</taxon>
        <taxon>Sinorhizobium/Ensifer group</taxon>
        <taxon>Ensifer</taxon>
    </lineage>
</organism>
<gene>
    <name evidence="2" type="ORF">NE863_07115</name>
</gene>
<evidence type="ECO:0008006" key="4">
    <source>
        <dbReference type="Google" id="ProtNLM"/>
    </source>
</evidence>
<sequence>MRSTAVAILIVLANVGLAQAADEKADPRAVDYCKATTGTFVGVAECLPDAHVAVKTLDAFEKLYPAAAQTLREKCAERNKGNTVGTSVCVTEAIRAALDLKKALPTGSKLDDPVFEAVSDTALSEKLDQAREAAKAAFPNQRMWGGSSYMPYK</sequence>
<accession>A0A9Q9DAX8</accession>